<evidence type="ECO:0000313" key="1">
    <source>
        <dbReference type="EMBL" id="KAH0539689.1"/>
    </source>
</evidence>
<gene>
    <name evidence="1" type="ORF">KQX54_007327</name>
</gene>
<dbReference type="AlphaFoldDB" id="A0AAV7I1I7"/>
<comment type="caution">
    <text evidence="1">The sequence shown here is derived from an EMBL/GenBank/DDBJ whole genome shotgun (WGS) entry which is preliminary data.</text>
</comment>
<protein>
    <submittedName>
        <fullName evidence="1">Uncharacterized protein</fullName>
    </submittedName>
</protein>
<accession>A0AAV7I1I7</accession>
<reference evidence="1 2" key="1">
    <citation type="journal article" date="2021" name="J. Hered.">
        <title>A chromosome-level genome assembly of the parasitoid wasp, Cotesia glomerata (Hymenoptera: Braconidae).</title>
        <authorList>
            <person name="Pinto B.J."/>
            <person name="Weis J.J."/>
            <person name="Gamble T."/>
            <person name="Ode P.J."/>
            <person name="Paul R."/>
            <person name="Zaspel J.M."/>
        </authorList>
    </citation>
    <scope>NUCLEOTIDE SEQUENCE [LARGE SCALE GENOMIC DNA]</scope>
    <source>
        <strain evidence="1">CgM1</strain>
    </source>
</reference>
<dbReference type="Proteomes" id="UP000826195">
    <property type="component" value="Unassembled WGS sequence"/>
</dbReference>
<name>A0AAV7I1I7_COTGL</name>
<keyword evidence="2" id="KW-1185">Reference proteome</keyword>
<organism evidence="1 2">
    <name type="scientific">Cotesia glomerata</name>
    <name type="common">Lepidopteran parasitic wasp</name>
    <name type="synonym">Apanteles glomeratus</name>
    <dbReference type="NCBI Taxonomy" id="32391"/>
    <lineage>
        <taxon>Eukaryota</taxon>
        <taxon>Metazoa</taxon>
        <taxon>Ecdysozoa</taxon>
        <taxon>Arthropoda</taxon>
        <taxon>Hexapoda</taxon>
        <taxon>Insecta</taxon>
        <taxon>Pterygota</taxon>
        <taxon>Neoptera</taxon>
        <taxon>Endopterygota</taxon>
        <taxon>Hymenoptera</taxon>
        <taxon>Apocrita</taxon>
        <taxon>Ichneumonoidea</taxon>
        <taxon>Braconidae</taxon>
        <taxon>Microgastrinae</taxon>
        <taxon>Cotesia</taxon>
    </lineage>
</organism>
<evidence type="ECO:0000313" key="2">
    <source>
        <dbReference type="Proteomes" id="UP000826195"/>
    </source>
</evidence>
<dbReference type="EMBL" id="JAHXZJ010002609">
    <property type="protein sequence ID" value="KAH0539689.1"/>
    <property type="molecule type" value="Genomic_DNA"/>
</dbReference>
<proteinExistence type="predicted"/>
<sequence>MTDTGREWLTEFMTEKIILVPNQVVKAASLDQINYMIAEVARMNMTFKPVNEMTRTDFADLQHEVIRLINHTIEEKHPEE</sequence>